<dbReference type="SFLD" id="SFLDS00019">
    <property type="entry name" value="Glutathione_Transferase_(cytos"/>
    <property type="match status" value="1"/>
</dbReference>
<dbReference type="InterPro" id="IPR040079">
    <property type="entry name" value="Glutathione_S-Trfase"/>
</dbReference>
<dbReference type="SFLD" id="SFLDG00358">
    <property type="entry name" value="Main_(cytGST)"/>
    <property type="match status" value="1"/>
</dbReference>
<keyword evidence="6" id="KW-1185">Reference proteome</keyword>
<dbReference type="PANTHER" id="PTHR43917">
    <property type="match status" value="1"/>
</dbReference>
<dbReference type="CDD" id="cd00299">
    <property type="entry name" value="GST_C_family"/>
    <property type="match status" value="1"/>
</dbReference>
<keyword evidence="5" id="KW-0808">Transferase</keyword>
<dbReference type="Proteomes" id="UP000321857">
    <property type="component" value="Chromosome"/>
</dbReference>
<dbReference type="InterPro" id="IPR004046">
    <property type="entry name" value="GST_C"/>
</dbReference>
<evidence type="ECO:0000256" key="2">
    <source>
        <dbReference type="ARBA" id="ARBA00022490"/>
    </source>
</evidence>
<organism evidence="5 6">
    <name type="scientific">Sphingomonas xanthus</name>
    <dbReference type="NCBI Taxonomy" id="2594473"/>
    <lineage>
        <taxon>Bacteria</taxon>
        <taxon>Pseudomonadati</taxon>
        <taxon>Pseudomonadota</taxon>
        <taxon>Alphaproteobacteria</taxon>
        <taxon>Sphingomonadales</taxon>
        <taxon>Sphingomonadaceae</taxon>
        <taxon>Sphingomonas</taxon>
    </lineage>
</organism>
<evidence type="ECO:0000259" key="3">
    <source>
        <dbReference type="PROSITE" id="PS50404"/>
    </source>
</evidence>
<feature type="domain" description="GST C-terminal" evidence="4">
    <location>
        <begin position="82"/>
        <end position="214"/>
    </location>
</feature>
<proteinExistence type="predicted"/>
<dbReference type="CDD" id="cd00570">
    <property type="entry name" value="GST_N_family"/>
    <property type="match status" value="1"/>
</dbReference>
<accession>A0A516IQA5</accession>
<dbReference type="Gene3D" id="1.20.1050.10">
    <property type="match status" value="1"/>
</dbReference>
<evidence type="ECO:0000313" key="5">
    <source>
        <dbReference type="EMBL" id="QDP18944.1"/>
    </source>
</evidence>
<gene>
    <name evidence="5" type="ORF">FMM02_02580</name>
</gene>
<dbReference type="Gene3D" id="3.40.30.10">
    <property type="entry name" value="Glutaredoxin"/>
    <property type="match status" value="1"/>
</dbReference>
<dbReference type="GO" id="GO:0016740">
    <property type="term" value="F:transferase activity"/>
    <property type="evidence" value="ECO:0007669"/>
    <property type="project" value="UniProtKB-KW"/>
</dbReference>
<sequence>MILYGSTMSPFVRKVAAYAAEKGIALDIRPTGIGDTTPEFIAASPFRKMPALVDGDYCLSDSSAIIHYLEAKHPEPALIPADPRERGRVIWFEEFADTILFACGAKMFFNRVVAPRFLGREGDLVVADKAEREELPPILDYLEGVVPDDNFLVGGRLTLADLAVASPFANFDHSGVTIDTARYPKTGAYTKAILARPSFVSFVAREAAFLERTA</sequence>
<dbReference type="AlphaFoldDB" id="A0A516IQA5"/>
<protein>
    <submittedName>
        <fullName evidence="5">Glutathione S-transferase family protein</fullName>
    </submittedName>
</protein>
<dbReference type="Pfam" id="PF13417">
    <property type="entry name" value="GST_N_3"/>
    <property type="match status" value="1"/>
</dbReference>
<dbReference type="InterPro" id="IPR010987">
    <property type="entry name" value="Glutathione-S-Trfase_C-like"/>
</dbReference>
<dbReference type="GO" id="GO:0005737">
    <property type="term" value="C:cytoplasm"/>
    <property type="evidence" value="ECO:0007669"/>
    <property type="project" value="UniProtKB-SubCell"/>
</dbReference>
<name>A0A516IQA5_9SPHN</name>
<dbReference type="PROSITE" id="PS50404">
    <property type="entry name" value="GST_NTER"/>
    <property type="match status" value="1"/>
</dbReference>
<dbReference type="InterPro" id="IPR036249">
    <property type="entry name" value="Thioredoxin-like_sf"/>
</dbReference>
<feature type="domain" description="GST N-terminal" evidence="3">
    <location>
        <begin position="1"/>
        <end position="77"/>
    </location>
</feature>
<dbReference type="RefSeq" id="WP_147493403.1">
    <property type="nucleotide sequence ID" value="NZ_CP041659.1"/>
</dbReference>
<dbReference type="Pfam" id="PF00043">
    <property type="entry name" value="GST_C"/>
    <property type="match status" value="1"/>
</dbReference>
<evidence type="ECO:0000256" key="1">
    <source>
        <dbReference type="ARBA" id="ARBA00004496"/>
    </source>
</evidence>
<dbReference type="InterPro" id="IPR051369">
    <property type="entry name" value="GST_Theta"/>
</dbReference>
<dbReference type="SUPFAM" id="SSF47616">
    <property type="entry name" value="GST C-terminal domain-like"/>
    <property type="match status" value="1"/>
</dbReference>
<dbReference type="PANTHER" id="PTHR43917:SF8">
    <property type="entry name" value="GH16740P-RELATED"/>
    <property type="match status" value="1"/>
</dbReference>
<evidence type="ECO:0000313" key="6">
    <source>
        <dbReference type="Proteomes" id="UP000321857"/>
    </source>
</evidence>
<dbReference type="PROSITE" id="PS50405">
    <property type="entry name" value="GST_CTER"/>
    <property type="match status" value="1"/>
</dbReference>
<reference evidence="5 6" key="1">
    <citation type="submission" date="2019-07" db="EMBL/GenBank/DDBJ databases">
        <title>Sphingomonas AE3 Genome sequencing and assembly.</title>
        <authorList>
            <person name="Kim H."/>
        </authorList>
    </citation>
    <scope>NUCLEOTIDE SEQUENCE [LARGE SCALE GENOMIC DNA]</scope>
    <source>
        <strain evidence="5 6">AE3</strain>
    </source>
</reference>
<dbReference type="KEGG" id="sxa:FMM02_02580"/>
<dbReference type="InterPro" id="IPR004045">
    <property type="entry name" value="Glutathione_S-Trfase_N"/>
</dbReference>
<keyword evidence="2" id="KW-0963">Cytoplasm</keyword>
<dbReference type="OrthoDB" id="9782992at2"/>
<dbReference type="InterPro" id="IPR036282">
    <property type="entry name" value="Glutathione-S-Trfase_C_sf"/>
</dbReference>
<dbReference type="EMBL" id="CP041659">
    <property type="protein sequence ID" value="QDP18944.1"/>
    <property type="molecule type" value="Genomic_DNA"/>
</dbReference>
<evidence type="ECO:0000259" key="4">
    <source>
        <dbReference type="PROSITE" id="PS50405"/>
    </source>
</evidence>
<comment type="subcellular location">
    <subcellularLocation>
        <location evidence="1">Cytoplasm</location>
    </subcellularLocation>
</comment>
<dbReference type="SUPFAM" id="SSF52833">
    <property type="entry name" value="Thioredoxin-like"/>
    <property type="match status" value="1"/>
</dbReference>